<dbReference type="InterPro" id="IPR014737">
    <property type="entry name" value="Transposase_Tn5-like_C"/>
</dbReference>
<dbReference type="Proteomes" id="UP000199250">
    <property type="component" value="Unassembled WGS sequence"/>
</dbReference>
<dbReference type="InterPro" id="IPR012337">
    <property type="entry name" value="RNaseH-like_sf"/>
</dbReference>
<protein>
    <submittedName>
        <fullName evidence="2">Transposase Tn5 dimerisation domain-containing protein</fullName>
    </submittedName>
</protein>
<evidence type="ECO:0000313" key="3">
    <source>
        <dbReference type="EMBL" id="SEJ45918.1"/>
    </source>
</evidence>
<dbReference type="SUPFAM" id="SSF53098">
    <property type="entry name" value="Ribonuclease H-like"/>
    <property type="match status" value="1"/>
</dbReference>
<dbReference type="Pfam" id="PF02281">
    <property type="entry name" value="Dimer_Tnp_Tn5"/>
    <property type="match status" value="1"/>
</dbReference>
<organism evidence="2 4">
    <name type="scientific">Azotobacter beijerinckii</name>
    <dbReference type="NCBI Taxonomy" id="170623"/>
    <lineage>
        <taxon>Bacteria</taxon>
        <taxon>Pseudomonadati</taxon>
        <taxon>Pseudomonadota</taxon>
        <taxon>Gammaproteobacteria</taxon>
        <taxon>Pseudomonadales</taxon>
        <taxon>Pseudomonadaceae</taxon>
        <taxon>Azotobacter</taxon>
    </lineage>
</organism>
<gene>
    <name evidence="2" type="ORF">SAMN04244572_01581</name>
    <name evidence="3" type="ORF">SAMN04244572_04079</name>
</gene>
<evidence type="ECO:0000259" key="1">
    <source>
        <dbReference type="Pfam" id="PF02281"/>
    </source>
</evidence>
<proteinExistence type="predicted"/>
<dbReference type="EMBL" id="FNYQ01000108">
    <property type="protein sequence ID" value="SEJ45918.1"/>
    <property type="molecule type" value="Genomic_DNA"/>
</dbReference>
<dbReference type="AlphaFoldDB" id="A0A1H6T8I1"/>
<dbReference type="InterPro" id="IPR047768">
    <property type="entry name" value="Tn5p-like"/>
</dbReference>
<name>A0A1H6T8I1_9GAMM</name>
<accession>A0A1H6T8I1</accession>
<reference evidence="2 4" key="1">
    <citation type="submission" date="2016-10" db="EMBL/GenBank/DDBJ databases">
        <authorList>
            <person name="de Groot N.N."/>
        </authorList>
    </citation>
    <scope>NUCLEOTIDE SEQUENCE [LARGE SCALE GENOMIC DNA]</scope>
    <source>
        <strain evidence="2 4">DSM 373</strain>
    </source>
</reference>
<dbReference type="PANTHER" id="PTHR37319">
    <property type="entry name" value="TRANSPOSASE"/>
    <property type="match status" value="1"/>
</dbReference>
<dbReference type="InterPro" id="IPR003201">
    <property type="entry name" value="Transposase_Tn5"/>
</dbReference>
<evidence type="ECO:0000313" key="4">
    <source>
        <dbReference type="Proteomes" id="UP000199250"/>
    </source>
</evidence>
<feature type="domain" description="Transposase Tn5 dimerisation" evidence="1">
    <location>
        <begin position="7"/>
        <end position="94"/>
    </location>
</feature>
<sequence length="107" mass="11931">CIGLYLVVTWRVLYSLMLGRSCPDMNCELVFEAREWRAVYIVAKRCMPPQTPPSLGEVVMLIASLGGYLGRKHDGPPGPKAMWTGLQRLRDFVIAFEARDALTGTCV</sequence>
<dbReference type="RefSeq" id="WP_280140174.1">
    <property type="nucleotide sequence ID" value="NZ_FNYQ01000021.1"/>
</dbReference>
<dbReference type="EMBL" id="FNYQ01000021">
    <property type="protein sequence ID" value="SEI76301.1"/>
    <property type="molecule type" value="Genomic_DNA"/>
</dbReference>
<dbReference type="PANTHER" id="PTHR37319:SF1">
    <property type="entry name" value="TRANSPOSASE TN5 DIMERISATION DOMAIN-CONTAINING PROTEIN"/>
    <property type="match status" value="1"/>
</dbReference>
<evidence type="ECO:0000313" key="2">
    <source>
        <dbReference type="EMBL" id="SEI76301.1"/>
    </source>
</evidence>
<dbReference type="Gene3D" id="1.10.740.10">
    <property type="entry name" value="Transferase Inhibitor Protein From Tn5, Chain"/>
    <property type="match status" value="1"/>
</dbReference>
<feature type="non-terminal residue" evidence="2">
    <location>
        <position position="1"/>
    </location>
</feature>